<evidence type="ECO:0000313" key="2">
    <source>
        <dbReference type="EMBL" id="CAG2067266.1"/>
    </source>
</evidence>
<name>A0ABN7PNX8_TIMPD</name>
<comment type="caution">
    <text evidence="2">The sequence shown here is derived from an EMBL/GenBank/DDBJ whole genome shotgun (WGS) entry which is preliminary data.</text>
</comment>
<sequence length="77" mass="8909">SSVKYFTAPAWPLHNAAQLATFSGENKAQLNLLSPFPWDLPSTNHLYYDVYWATQHLVFVWLGCFTMYLVHCYPVNL</sequence>
<accession>A0ABN7PNX8</accession>
<evidence type="ECO:0000313" key="3">
    <source>
        <dbReference type="Proteomes" id="UP001153148"/>
    </source>
</evidence>
<protein>
    <submittedName>
        <fullName evidence="2">Uncharacterized protein</fullName>
    </submittedName>
</protein>
<keyword evidence="3" id="KW-1185">Reference proteome</keyword>
<dbReference type="EMBL" id="CAJPIN010065871">
    <property type="protein sequence ID" value="CAG2067266.1"/>
    <property type="molecule type" value="Genomic_DNA"/>
</dbReference>
<feature type="non-terminal residue" evidence="2">
    <location>
        <position position="1"/>
    </location>
</feature>
<keyword evidence="1" id="KW-0812">Transmembrane</keyword>
<reference evidence="2" key="1">
    <citation type="submission" date="2021-03" db="EMBL/GenBank/DDBJ databases">
        <authorList>
            <person name="Tran Van P."/>
        </authorList>
    </citation>
    <scope>NUCLEOTIDE SEQUENCE</scope>
</reference>
<evidence type="ECO:0000256" key="1">
    <source>
        <dbReference type="SAM" id="Phobius"/>
    </source>
</evidence>
<keyword evidence="1" id="KW-0472">Membrane</keyword>
<proteinExistence type="predicted"/>
<keyword evidence="1" id="KW-1133">Transmembrane helix</keyword>
<gene>
    <name evidence="2" type="ORF">TPAB3V08_LOCUS14209</name>
</gene>
<feature type="transmembrane region" description="Helical" evidence="1">
    <location>
        <begin position="50"/>
        <end position="70"/>
    </location>
</feature>
<dbReference type="Proteomes" id="UP001153148">
    <property type="component" value="Unassembled WGS sequence"/>
</dbReference>
<organism evidence="2 3">
    <name type="scientific">Timema podura</name>
    <name type="common">Walking stick</name>
    <dbReference type="NCBI Taxonomy" id="61482"/>
    <lineage>
        <taxon>Eukaryota</taxon>
        <taxon>Metazoa</taxon>
        <taxon>Ecdysozoa</taxon>
        <taxon>Arthropoda</taxon>
        <taxon>Hexapoda</taxon>
        <taxon>Insecta</taxon>
        <taxon>Pterygota</taxon>
        <taxon>Neoptera</taxon>
        <taxon>Polyneoptera</taxon>
        <taxon>Phasmatodea</taxon>
        <taxon>Timematodea</taxon>
        <taxon>Timematoidea</taxon>
        <taxon>Timematidae</taxon>
        <taxon>Timema</taxon>
    </lineage>
</organism>